<dbReference type="EMBL" id="LR902963">
    <property type="protein sequence ID" value="CAD7251312.1"/>
    <property type="molecule type" value="Genomic_DNA"/>
</dbReference>
<dbReference type="AlphaFoldDB" id="A0A7R9FQN5"/>
<reference evidence="1" key="1">
    <citation type="submission" date="2020-11" db="EMBL/GenBank/DDBJ databases">
        <authorList>
            <person name="Tran Van P."/>
        </authorList>
    </citation>
    <scope>NUCLEOTIDE SEQUENCE</scope>
</reference>
<organism evidence="1">
    <name type="scientific">Darwinula stevensoni</name>
    <dbReference type="NCBI Taxonomy" id="69355"/>
    <lineage>
        <taxon>Eukaryota</taxon>
        <taxon>Metazoa</taxon>
        <taxon>Ecdysozoa</taxon>
        <taxon>Arthropoda</taxon>
        <taxon>Crustacea</taxon>
        <taxon>Oligostraca</taxon>
        <taxon>Ostracoda</taxon>
        <taxon>Podocopa</taxon>
        <taxon>Podocopida</taxon>
        <taxon>Darwinulocopina</taxon>
        <taxon>Darwinuloidea</taxon>
        <taxon>Darwinulidae</taxon>
        <taxon>Darwinula</taxon>
    </lineage>
</organism>
<dbReference type="Proteomes" id="UP000677054">
    <property type="component" value="Unassembled WGS sequence"/>
</dbReference>
<sequence length="159" mass="18395">MGVPVVHWLVKPRTPHGRSFALRAPVREQTLKPDSSDKWTLRSEKHCCYWFDTTDEVLNAGGSGRPRAGRTEERVKVISETVKMRPKTAEVSRISNLSMPFLDPEGLKQAIDVASQNIRWDPNFKKASWRVFSAIKERKQKCVIQRRSHVEAHQFKYHT</sequence>
<evidence type="ECO:0000313" key="1">
    <source>
        <dbReference type="EMBL" id="CAD7251312.1"/>
    </source>
</evidence>
<evidence type="ECO:0000313" key="2">
    <source>
        <dbReference type="Proteomes" id="UP000677054"/>
    </source>
</evidence>
<dbReference type="EMBL" id="CAJPEV010003446">
    <property type="protein sequence ID" value="CAG0899772.1"/>
    <property type="molecule type" value="Genomic_DNA"/>
</dbReference>
<gene>
    <name evidence="1" type="ORF">DSTB1V02_LOCUS11079</name>
</gene>
<accession>A0A7R9FQN5</accession>
<name>A0A7R9FQN5_9CRUS</name>
<proteinExistence type="predicted"/>
<keyword evidence="2" id="KW-1185">Reference proteome</keyword>
<protein>
    <submittedName>
        <fullName evidence="1">Uncharacterized protein</fullName>
    </submittedName>
</protein>